<sequence length="110" mass="11022">METVLLVIHIMIAVFLIGVVLLQRSEGGALGIGGGGGAMTSRGAANLLTRTTAGLATAFMLTSILLAIVSGTHSEPTSILDTPATTTDSPEQTVPAVPAKPAEPSAPLSE</sequence>
<evidence type="ECO:0000256" key="8">
    <source>
        <dbReference type="ARBA" id="ARBA00022989"/>
    </source>
</evidence>
<comment type="function">
    <text evidence="11 12">Involved in protein export. Participates in an early event of protein translocation.</text>
</comment>
<dbReference type="OrthoDB" id="7691811at2"/>
<evidence type="ECO:0000256" key="1">
    <source>
        <dbReference type="ARBA" id="ARBA00004651"/>
    </source>
</evidence>
<protein>
    <recommendedName>
        <fullName evidence="3 12">Protein-export membrane protein SecG</fullName>
    </recommendedName>
</protein>
<keyword evidence="15" id="KW-1185">Reference proteome</keyword>
<keyword evidence="6 12" id="KW-0812">Transmembrane</keyword>
<evidence type="ECO:0000256" key="2">
    <source>
        <dbReference type="ARBA" id="ARBA00008445"/>
    </source>
</evidence>
<feature type="transmembrane region" description="Helical" evidence="12">
    <location>
        <begin position="6"/>
        <end position="22"/>
    </location>
</feature>
<keyword evidence="10 12" id="KW-0472">Membrane</keyword>
<dbReference type="GO" id="GO:0009306">
    <property type="term" value="P:protein secretion"/>
    <property type="evidence" value="ECO:0007669"/>
    <property type="project" value="UniProtKB-UniRule"/>
</dbReference>
<name>A0A845MAT1_9PROT</name>
<keyword evidence="7 12" id="KW-0653">Protein transport</keyword>
<keyword evidence="9 12" id="KW-0811">Translocation</keyword>
<evidence type="ECO:0000256" key="7">
    <source>
        <dbReference type="ARBA" id="ARBA00022927"/>
    </source>
</evidence>
<evidence type="ECO:0000256" key="5">
    <source>
        <dbReference type="ARBA" id="ARBA00022475"/>
    </source>
</evidence>
<dbReference type="GO" id="GO:0065002">
    <property type="term" value="P:intracellular protein transmembrane transport"/>
    <property type="evidence" value="ECO:0007669"/>
    <property type="project" value="TreeGrafter"/>
</dbReference>
<dbReference type="RefSeq" id="WP_161337377.1">
    <property type="nucleotide sequence ID" value="NZ_JBHSDG010000002.1"/>
</dbReference>
<evidence type="ECO:0000256" key="6">
    <source>
        <dbReference type="ARBA" id="ARBA00022692"/>
    </source>
</evidence>
<dbReference type="EMBL" id="WTVA01000001">
    <property type="protein sequence ID" value="MZR20961.1"/>
    <property type="molecule type" value="Genomic_DNA"/>
</dbReference>
<dbReference type="PANTHER" id="PTHR34182">
    <property type="entry name" value="PROTEIN-EXPORT MEMBRANE PROTEIN SECG"/>
    <property type="match status" value="1"/>
</dbReference>
<dbReference type="InterPro" id="IPR004692">
    <property type="entry name" value="SecG"/>
</dbReference>
<evidence type="ECO:0000256" key="10">
    <source>
        <dbReference type="ARBA" id="ARBA00023136"/>
    </source>
</evidence>
<accession>A0A845MAT1</accession>
<organism evidence="14 15">
    <name type="scientific">Sneathiella chungangensis</name>
    <dbReference type="NCBI Taxonomy" id="1418234"/>
    <lineage>
        <taxon>Bacteria</taxon>
        <taxon>Pseudomonadati</taxon>
        <taxon>Pseudomonadota</taxon>
        <taxon>Alphaproteobacteria</taxon>
        <taxon>Sneathiellales</taxon>
        <taxon>Sneathiellaceae</taxon>
        <taxon>Sneathiella</taxon>
    </lineage>
</organism>
<evidence type="ECO:0000256" key="3">
    <source>
        <dbReference type="ARBA" id="ARBA00017876"/>
    </source>
</evidence>
<proteinExistence type="inferred from homology"/>
<comment type="caution">
    <text evidence="14">The sequence shown here is derived from an EMBL/GenBank/DDBJ whole genome shotgun (WGS) entry which is preliminary data.</text>
</comment>
<reference evidence="14 15" key="1">
    <citation type="journal article" date="2014" name="Int. J. Syst. Evol. Microbiol.">
        <title>Sneathiella chungangensis sp. nov., isolated from a marine sand, and emended description of the genus Sneathiella.</title>
        <authorList>
            <person name="Siamphan C."/>
            <person name="Kim H."/>
            <person name="Lee J.S."/>
            <person name="Kim W."/>
        </authorList>
    </citation>
    <scope>NUCLEOTIDE SEQUENCE [LARGE SCALE GENOMIC DNA]</scope>
    <source>
        <strain evidence="14 15">KCTC 32476</strain>
    </source>
</reference>
<comment type="subcellular location">
    <subcellularLocation>
        <location evidence="1 12">Cell membrane</location>
        <topology evidence="1 12">Multi-pass membrane protein</topology>
    </subcellularLocation>
</comment>
<evidence type="ECO:0000256" key="9">
    <source>
        <dbReference type="ARBA" id="ARBA00023010"/>
    </source>
</evidence>
<feature type="region of interest" description="Disordered" evidence="13">
    <location>
        <begin position="75"/>
        <end position="110"/>
    </location>
</feature>
<dbReference type="Pfam" id="PF03840">
    <property type="entry name" value="SecG"/>
    <property type="match status" value="1"/>
</dbReference>
<keyword evidence="5 12" id="KW-1003">Cell membrane</keyword>
<feature type="transmembrane region" description="Helical" evidence="12">
    <location>
        <begin position="47"/>
        <end position="69"/>
    </location>
</feature>
<evidence type="ECO:0000313" key="14">
    <source>
        <dbReference type="EMBL" id="MZR20961.1"/>
    </source>
</evidence>
<gene>
    <name evidence="14" type="primary">secG</name>
    <name evidence="14" type="ORF">GQF03_01295</name>
</gene>
<evidence type="ECO:0000256" key="13">
    <source>
        <dbReference type="SAM" id="MobiDB-lite"/>
    </source>
</evidence>
<dbReference type="PRINTS" id="PR01651">
    <property type="entry name" value="SECGEXPORT"/>
</dbReference>
<dbReference type="AlphaFoldDB" id="A0A845MAT1"/>
<feature type="compositionally biased region" description="Polar residues" evidence="13">
    <location>
        <begin position="75"/>
        <end position="92"/>
    </location>
</feature>
<dbReference type="GO" id="GO:0005886">
    <property type="term" value="C:plasma membrane"/>
    <property type="evidence" value="ECO:0007669"/>
    <property type="project" value="UniProtKB-SubCell"/>
</dbReference>
<evidence type="ECO:0000256" key="4">
    <source>
        <dbReference type="ARBA" id="ARBA00022448"/>
    </source>
</evidence>
<dbReference type="Proteomes" id="UP000445696">
    <property type="component" value="Unassembled WGS sequence"/>
</dbReference>
<evidence type="ECO:0000256" key="11">
    <source>
        <dbReference type="ARBA" id="ARBA00025182"/>
    </source>
</evidence>
<keyword evidence="4 12" id="KW-0813">Transport</keyword>
<evidence type="ECO:0000256" key="12">
    <source>
        <dbReference type="RuleBase" id="RU365087"/>
    </source>
</evidence>
<dbReference type="GO" id="GO:0043952">
    <property type="term" value="P:protein transport by the Sec complex"/>
    <property type="evidence" value="ECO:0007669"/>
    <property type="project" value="TreeGrafter"/>
</dbReference>
<dbReference type="PANTHER" id="PTHR34182:SF1">
    <property type="entry name" value="PROTEIN-EXPORT MEMBRANE PROTEIN SECG"/>
    <property type="match status" value="1"/>
</dbReference>
<dbReference type="NCBIfam" id="TIGR00810">
    <property type="entry name" value="secG"/>
    <property type="match status" value="1"/>
</dbReference>
<keyword evidence="8 12" id="KW-1133">Transmembrane helix</keyword>
<comment type="similarity">
    <text evidence="2 12">Belongs to the SecG family.</text>
</comment>
<dbReference type="GO" id="GO:0015450">
    <property type="term" value="F:protein-transporting ATPase activity"/>
    <property type="evidence" value="ECO:0007669"/>
    <property type="project" value="UniProtKB-UniRule"/>
</dbReference>
<evidence type="ECO:0000313" key="15">
    <source>
        <dbReference type="Proteomes" id="UP000445696"/>
    </source>
</evidence>